<gene>
    <name evidence="2" type="ORF">EA472_20875</name>
</gene>
<keyword evidence="1" id="KW-0472">Membrane</keyword>
<feature type="transmembrane region" description="Helical" evidence="1">
    <location>
        <begin position="103"/>
        <end position="120"/>
    </location>
</feature>
<feature type="transmembrane region" description="Helical" evidence="1">
    <location>
        <begin position="43"/>
        <end position="59"/>
    </location>
</feature>
<keyword evidence="1" id="KW-1133">Transmembrane helix</keyword>
<feature type="transmembrane region" description="Helical" evidence="1">
    <location>
        <begin position="490"/>
        <end position="512"/>
    </location>
</feature>
<feature type="transmembrane region" description="Helical" evidence="1">
    <location>
        <begin position="424"/>
        <end position="448"/>
    </location>
</feature>
<dbReference type="EMBL" id="REFZ01000027">
    <property type="protein sequence ID" value="RQG96183.1"/>
    <property type="molecule type" value="Genomic_DNA"/>
</dbReference>
<keyword evidence="1" id="KW-0812">Transmembrane</keyword>
<evidence type="ECO:0008006" key="4">
    <source>
        <dbReference type="Google" id="ProtNLM"/>
    </source>
</evidence>
<dbReference type="Proteomes" id="UP000281431">
    <property type="component" value="Unassembled WGS sequence"/>
</dbReference>
<feature type="transmembrane region" description="Helical" evidence="1">
    <location>
        <begin position="79"/>
        <end position="97"/>
    </location>
</feature>
<accession>A0A3N6LZ67</accession>
<feature type="transmembrane region" description="Helical" evidence="1">
    <location>
        <begin position="391"/>
        <end position="417"/>
    </location>
</feature>
<feature type="transmembrane region" description="Helical" evidence="1">
    <location>
        <begin position="282"/>
        <end position="315"/>
    </location>
</feature>
<reference evidence="2 3" key="1">
    <citation type="submission" date="2018-10" db="EMBL/GenBank/DDBJ databases">
        <title>Natrarchaeobius chitinivorans gen. nov., sp. nov., and Natrarchaeobius haloalkaliphilus sp. nov., alkaliphilic, chitin-utilizing haloarchaea from hypersaline alkaline lakes.</title>
        <authorList>
            <person name="Sorokin D.Y."/>
            <person name="Elcheninov A.G."/>
            <person name="Kostrikina N.A."/>
            <person name="Bale N.J."/>
            <person name="Sinninghe Damste J.S."/>
            <person name="Khijniak T.V."/>
            <person name="Kublanov I.V."/>
            <person name="Toshchakov S.V."/>
        </authorList>
    </citation>
    <scope>NUCLEOTIDE SEQUENCE [LARGE SCALE GENOMIC DNA]</scope>
    <source>
        <strain evidence="2 3">AArcht7</strain>
    </source>
</reference>
<comment type="caution">
    <text evidence="2">The sequence shown here is derived from an EMBL/GenBank/DDBJ whole genome shotgun (WGS) entry which is preliminary data.</text>
</comment>
<sequence length="638" mass="69694">MNYAQPHKFTQQLTNTTFLSAVLILIGVSGLYFSTIIRNPYTVLYPSALLLGAAFFLLLRNRQTVGNFTHNHDSGKYVLIGFLLVLSLLVVQYYQAGFWRTKVVFYLTFSLYLLVGLYIIGDGRTSVALLLVCVAGLTTRVTALHASREYIGVDIYGHTYHIQSIVADGTLNTFAASKYFYAPMYHVQAAQGQMLFGVGTKEALTLTTMLSVVIVPALVVFVLTNRLWNRQIALLASLLYIGSDEAINWGVHLIPTSLGIALFSISLLSLLLYYVKGDARMFGVFAGSIAALMLTHQISLFIGAVLVIGFSIAIVVYTFRIPANVIHITLFTGLAVLIDFMITGYGGPDGSESFFQRVLGTFIASLLMAETDSRAELSFPDDPTISSGGAAAMADIQLLGSSLLLFFAILGALYWLYSSDEKDSIFVPLCIGVSVTVLLVLTLAFPVIGMRNLIPSRWWAFTYILLVIFAAPGLVFVARQIGTILPRTETAVPVLLVTFLVPFVVFMGGAAVASADNPYLDDGFSAARLSITDTEQALGEHTTEFDPQTVRIASDARYPYTSSTLSMDYGDPQSFASEDPVLVANREYMGEKPAMYVIHFEQGAATVHGRVPIGQLNPIHQATVYDNGDDELLWVEKS</sequence>
<feature type="transmembrane region" description="Helical" evidence="1">
    <location>
        <begin position="460"/>
        <end position="478"/>
    </location>
</feature>
<evidence type="ECO:0000256" key="1">
    <source>
        <dbReference type="SAM" id="Phobius"/>
    </source>
</evidence>
<dbReference type="AlphaFoldDB" id="A0A3N6LZ67"/>
<organism evidence="2 3">
    <name type="scientific">Natrarchaeobius chitinivorans</name>
    <dbReference type="NCBI Taxonomy" id="1679083"/>
    <lineage>
        <taxon>Archaea</taxon>
        <taxon>Methanobacteriati</taxon>
        <taxon>Methanobacteriota</taxon>
        <taxon>Stenosarchaea group</taxon>
        <taxon>Halobacteria</taxon>
        <taxon>Halobacteriales</taxon>
        <taxon>Natrialbaceae</taxon>
        <taxon>Natrarchaeobius</taxon>
    </lineage>
</organism>
<dbReference type="OrthoDB" id="110868at2157"/>
<feature type="transmembrane region" description="Helical" evidence="1">
    <location>
        <begin position="18"/>
        <end position="37"/>
    </location>
</feature>
<feature type="transmembrane region" description="Helical" evidence="1">
    <location>
        <begin position="321"/>
        <end position="342"/>
    </location>
</feature>
<keyword evidence="3" id="KW-1185">Reference proteome</keyword>
<feature type="transmembrane region" description="Helical" evidence="1">
    <location>
        <begin position="257"/>
        <end position="275"/>
    </location>
</feature>
<name>A0A3N6LZ67_NATCH</name>
<feature type="transmembrane region" description="Helical" evidence="1">
    <location>
        <begin position="203"/>
        <end position="223"/>
    </location>
</feature>
<evidence type="ECO:0000313" key="2">
    <source>
        <dbReference type="EMBL" id="RQG96183.1"/>
    </source>
</evidence>
<feature type="transmembrane region" description="Helical" evidence="1">
    <location>
        <begin position="127"/>
        <end position="146"/>
    </location>
</feature>
<evidence type="ECO:0000313" key="3">
    <source>
        <dbReference type="Proteomes" id="UP000281431"/>
    </source>
</evidence>
<protein>
    <recommendedName>
        <fullName evidence="4">Glycosyltransferase RgtA/B/C/D-like domain-containing protein</fullName>
    </recommendedName>
</protein>
<proteinExistence type="predicted"/>